<sequence length="498" mass="55011">MRRRPRWLVTPFVILQAIDLPVSNSWSSTHSLIQTTRTGTCTSSRRCVAIRAVAVDAEKENAAREADNAGPLSLSLEELADILGGKGRAKSCWDCYQLGVDPLWFFENDDPNQREPIPHTLSKALSLSVEPETRSQIRERITPRRQSQGMGRNALQKLRQVVAVSPQPSAQKDNSATAKETETETEPMDSMASIATVTQLHRSLDGTAKIVLQLTDGLQVESVVIPWPDRETSSLCISNQVGCAQACTFCSTGRMGELRSLTADEILVQMYWAAKVCRIFPGLYPIDACIFMGMGEAARNVQHVVRAASHLVDPQLFQLAPRRVTISTVAPSPKAFEELGKAPVVLAWSVHSSEDALRKKLVPTTKHQMVELRDSLIKVLLGRPRKLRQIMLELALIENVNDRPQDAEHLAEFCNAFYEKVPGVKLVVNLIPWNDIAATSGPAKHYRKPSNGRILAFQKILVGKDMLCYVRTTRGDDESAACGQLATKASSKPNNKTD</sequence>
<name>A0A9N8DTY7_9STRA</name>
<evidence type="ECO:0000256" key="4">
    <source>
        <dbReference type="ARBA" id="ARBA00022490"/>
    </source>
</evidence>
<dbReference type="EMBL" id="CAICTM010000287">
    <property type="protein sequence ID" value="CAB9506999.1"/>
    <property type="molecule type" value="Genomic_DNA"/>
</dbReference>
<reference evidence="14" key="1">
    <citation type="submission" date="2020-06" db="EMBL/GenBank/DDBJ databases">
        <authorList>
            <consortium name="Plant Systems Biology data submission"/>
        </authorList>
    </citation>
    <scope>NUCLEOTIDE SEQUENCE</scope>
    <source>
        <strain evidence="14">D6</strain>
    </source>
</reference>
<dbReference type="GO" id="GO:0070475">
    <property type="term" value="P:rRNA base methylation"/>
    <property type="evidence" value="ECO:0007669"/>
    <property type="project" value="TreeGrafter"/>
</dbReference>
<dbReference type="Gene3D" id="3.20.20.70">
    <property type="entry name" value="Aldolase class I"/>
    <property type="match status" value="1"/>
</dbReference>
<dbReference type="InterPro" id="IPR040072">
    <property type="entry name" value="Methyltransferase_A"/>
</dbReference>
<accession>A0A9N8DTY7</accession>
<dbReference type="SUPFAM" id="SSF102114">
    <property type="entry name" value="Radical SAM enzymes"/>
    <property type="match status" value="1"/>
</dbReference>
<dbReference type="GO" id="GO:0008173">
    <property type="term" value="F:RNA methyltransferase activity"/>
    <property type="evidence" value="ECO:0007669"/>
    <property type="project" value="InterPro"/>
</dbReference>
<evidence type="ECO:0000256" key="7">
    <source>
        <dbReference type="ARBA" id="ARBA00022691"/>
    </source>
</evidence>
<evidence type="ECO:0000313" key="14">
    <source>
        <dbReference type="EMBL" id="CAB9506999.1"/>
    </source>
</evidence>
<dbReference type="SFLD" id="SFLDS00029">
    <property type="entry name" value="Radical_SAM"/>
    <property type="match status" value="1"/>
</dbReference>
<dbReference type="PROSITE" id="PS51918">
    <property type="entry name" value="RADICAL_SAM"/>
    <property type="match status" value="1"/>
</dbReference>
<dbReference type="InterPro" id="IPR058240">
    <property type="entry name" value="rSAM_sf"/>
</dbReference>
<comment type="caution">
    <text evidence="14">The sequence shown here is derived from an EMBL/GenBank/DDBJ whole genome shotgun (WGS) entry which is preliminary data.</text>
</comment>
<dbReference type="SFLD" id="SFLDG01062">
    <property type="entry name" value="methyltransferase_(Class_A)"/>
    <property type="match status" value="1"/>
</dbReference>
<keyword evidence="9" id="KW-0408">Iron</keyword>
<feature type="compositionally biased region" description="Basic and acidic residues" evidence="11">
    <location>
        <begin position="131"/>
        <end position="142"/>
    </location>
</feature>
<feature type="chain" id="PRO_5040195264" evidence="12">
    <location>
        <begin position="26"/>
        <end position="498"/>
    </location>
</feature>
<evidence type="ECO:0000256" key="10">
    <source>
        <dbReference type="ARBA" id="ARBA00023014"/>
    </source>
</evidence>
<keyword evidence="10" id="KW-0411">Iron-sulfur</keyword>
<evidence type="ECO:0000256" key="9">
    <source>
        <dbReference type="ARBA" id="ARBA00023004"/>
    </source>
</evidence>
<keyword evidence="4" id="KW-0963">Cytoplasm</keyword>
<evidence type="ECO:0000259" key="13">
    <source>
        <dbReference type="PROSITE" id="PS51918"/>
    </source>
</evidence>
<keyword evidence="15" id="KW-1185">Reference proteome</keyword>
<comment type="cofactor">
    <cofactor evidence="1">
        <name>[4Fe-4S] cluster</name>
        <dbReference type="ChEBI" id="CHEBI:49883"/>
    </cofactor>
</comment>
<dbReference type="InterPro" id="IPR004383">
    <property type="entry name" value="rRNA_lsu_MTrfase_RlmN/Cfr"/>
</dbReference>
<keyword evidence="7" id="KW-0949">S-adenosyl-L-methionine</keyword>
<dbReference type="GO" id="GO:0046872">
    <property type="term" value="F:metal ion binding"/>
    <property type="evidence" value="ECO:0007669"/>
    <property type="project" value="UniProtKB-KW"/>
</dbReference>
<dbReference type="CDD" id="cd01335">
    <property type="entry name" value="Radical_SAM"/>
    <property type="match status" value="1"/>
</dbReference>
<evidence type="ECO:0000256" key="3">
    <source>
        <dbReference type="ARBA" id="ARBA00022485"/>
    </source>
</evidence>
<evidence type="ECO:0000256" key="8">
    <source>
        <dbReference type="ARBA" id="ARBA00022723"/>
    </source>
</evidence>
<dbReference type="GO" id="GO:0051539">
    <property type="term" value="F:4 iron, 4 sulfur cluster binding"/>
    <property type="evidence" value="ECO:0007669"/>
    <property type="project" value="UniProtKB-KW"/>
</dbReference>
<feature type="compositionally biased region" description="Polar residues" evidence="11">
    <location>
        <begin position="166"/>
        <end position="175"/>
    </location>
</feature>
<keyword evidence="5 14" id="KW-0489">Methyltransferase</keyword>
<dbReference type="InterPro" id="IPR013785">
    <property type="entry name" value="Aldolase_TIM"/>
</dbReference>
<dbReference type="InterPro" id="IPR007197">
    <property type="entry name" value="rSAM"/>
</dbReference>
<keyword evidence="6" id="KW-0808">Transferase</keyword>
<dbReference type="PANTHER" id="PTHR30544">
    <property type="entry name" value="23S RRNA METHYLTRANSFERASE"/>
    <property type="match status" value="1"/>
</dbReference>
<keyword evidence="3" id="KW-0004">4Fe-4S</keyword>
<dbReference type="Proteomes" id="UP001153069">
    <property type="component" value="Unassembled WGS sequence"/>
</dbReference>
<feature type="signal peptide" evidence="12">
    <location>
        <begin position="1"/>
        <end position="25"/>
    </location>
</feature>
<keyword evidence="8" id="KW-0479">Metal-binding</keyword>
<evidence type="ECO:0000256" key="6">
    <source>
        <dbReference type="ARBA" id="ARBA00022679"/>
    </source>
</evidence>
<dbReference type="GO" id="GO:0005737">
    <property type="term" value="C:cytoplasm"/>
    <property type="evidence" value="ECO:0007669"/>
    <property type="project" value="UniProtKB-SubCell"/>
</dbReference>
<feature type="domain" description="Radical SAM core" evidence="13">
    <location>
        <begin position="229"/>
        <end position="465"/>
    </location>
</feature>
<dbReference type="PANTHER" id="PTHR30544:SF5">
    <property type="entry name" value="RADICAL SAM CORE DOMAIN-CONTAINING PROTEIN"/>
    <property type="match status" value="1"/>
</dbReference>
<evidence type="ECO:0000256" key="2">
    <source>
        <dbReference type="ARBA" id="ARBA00004496"/>
    </source>
</evidence>
<organism evidence="14 15">
    <name type="scientific">Seminavis robusta</name>
    <dbReference type="NCBI Taxonomy" id="568900"/>
    <lineage>
        <taxon>Eukaryota</taxon>
        <taxon>Sar</taxon>
        <taxon>Stramenopiles</taxon>
        <taxon>Ochrophyta</taxon>
        <taxon>Bacillariophyta</taxon>
        <taxon>Bacillariophyceae</taxon>
        <taxon>Bacillariophycidae</taxon>
        <taxon>Naviculales</taxon>
        <taxon>Naviculaceae</taxon>
        <taxon>Seminavis</taxon>
    </lineage>
</organism>
<keyword evidence="12" id="KW-0732">Signal</keyword>
<dbReference type="OrthoDB" id="538249at2759"/>
<dbReference type="SFLD" id="SFLDF00275">
    <property type="entry name" value="adenosine_C2_methyltransferase"/>
    <property type="match status" value="1"/>
</dbReference>
<comment type="subcellular location">
    <subcellularLocation>
        <location evidence="2">Cytoplasm</location>
    </subcellularLocation>
</comment>
<proteinExistence type="predicted"/>
<gene>
    <name evidence="14" type="ORF">SEMRO_288_G108800.1</name>
</gene>
<evidence type="ECO:0000256" key="11">
    <source>
        <dbReference type="SAM" id="MobiDB-lite"/>
    </source>
</evidence>
<evidence type="ECO:0000313" key="15">
    <source>
        <dbReference type="Proteomes" id="UP001153069"/>
    </source>
</evidence>
<protein>
    <submittedName>
        <fullName evidence="14">RNA methyltransferase RlmN</fullName>
    </submittedName>
</protein>
<evidence type="ECO:0000256" key="1">
    <source>
        <dbReference type="ARBA" id="ARBA00001966"/>
    </source>
</evidence>
<dbReference type="AlphaFoldDB" id="A0A9N8DTY7"/>
<dbReference type="GO" id="GO:0030488">
    <property type="term" value="P:tRNA methylation"/>
    <property type="evidence" value="ECO:0007669"/>
    <property type="project" value="TreeGrafter"/>
</dbReference>
<evidence type="ECO:0000256" key="12">
    <source>
        <dbReference type="SAM" id="SignalP"/>
    </source>
</evidence>
<evidence type="ECO:0000256" key="5">
    <source>
        <dbReference type="ARBA" id="ARBA00022603"/>
    </source>
</evidence>
<feature type="region of interest" description="Disordered" evidence="11">
    <location>
        <begin position="130"/>
        <end position="191"/>
    </location>
</feature>